<feature type="chain" id="PRO_5013022918" evidence="1">
    <location>
        <begin position="21"/>
        <end position="178"/>
    </location>
</feature>
<evidence type="ECO:0000256" key="1">
    <source>
        <dbReference type="SAM" id="SignalP"/>
    </source>
</evidence>
<reference evidence="2 3" key="1">
    <citation type="submission" date="2016-02" db="EMBL/GenBank/DDBJ databases">
        <title>Genome analysis of coral dinoflagellate symbionts highlights evolutionary adaptations to a symbiotic lifestyle.</title>
        <authorList>
            <person name="Aranda M."/>
            <person name="Li Y."/>
            <person name="Liew Y.J."/>
            <person name="Baumgarten S."/>
            <person name="Simakov O."/>
            <person name="Wilson M."/>
            <person name="Piel J."/>
            <person name="Ashoor H."/>
            <person name="Bougouffa S."/>
            <person name="Bajic V.B."/>
            <person name="Ryu T."/>
            <person name="Ravasi T."/>
            <person name="Bayer T."/>
            <person name="Micklem G."/>
            <person name="Kim H."/>
            <person name="Bhak J."/>
            <person name="Lajeunesse T.C."/>
            <person name="Voolstra C.R."/>
        </authorList>
    </citation>
    <scope>NUCLEOTIDE SEQUENCE [LARGE SCALE GENOMIC DNA]</scope>
    <source>
        <strain evidence="2 3">CCMP2467</strain>
    </source>
</reference>
<name>A0A1Q9DLX1_SYMMI</name>
<evidence type="ECO:0000313" key="3">
    <source>
        <dbReference type="Proteomes" id="UP000186817"/>
    </source>
</evidence>
<sequence length="178" mass="18700">MAAVGLAPLLGLAWLLRAAGQTGSCSAGADACTEEQVESVEEQIKNQYLSLLQTFVPPRMDIIGCAGGSVPVKTQCTVNGNGPSCTYKCFSGGQQQLVCGPNEIIHQEHCSGGGCSWGCHAYMSCLKKPELIGCNRMIPATCMWACPGAASKSRLQCPEGVEPGQTLTESKEGINWVC</sequence>
<proteinExistence type="predicted"/>
<feature type="signal peptide" evidence="1">
    <location>
        <begin position="1"/>
        <end position="20"/>
    </location>
</feature>
<evidence type="ECO:0000313" key="2">
    <source>
        <dbReference type="EMBL" id="OLP96172.1"/>
    </source>
</evidence>
<accession>A0A1Q9DLX1</accession>
<dbReference type="AlphaFoldDB" id="A0A1Q9DLX1"/>
<dbReference type="OrthoDB" id="420976at2759"/>
<gene>
    <name evidence="2" type="ORF">AK812_SmicGene21621</name>
</gene>
<keyword evidence="1" id="KW-0732">Signal</keyword>
<keyword evidence="3" id="KW-1185">Reference proteome</keyword>
<organism evidence="2 3">
    <name type="scientific">Symbiodinium microadriaticum</name>
    <name type="common">Dinoflagellate</name>
    <name type="synonym">Zooxanthella microadriatica</name>
    <dbReference type="NCBI Taxonomy" id="2951"/>
    <lineage>
        <taxon>Eukaryota</taxon>
        <taxon>Sar</taxon>
        <taxon>Alveolata</taxon>
        <taxon>Dinophyceae</taxon>
        <taxon>Suessiales</taxon>
        <taxon>Symbiodiniaceae</taxon>
        <taxon>Symbiodinium</taxon>
    </lineage>
</organism>
<dbReference type="EMBL" id="LSRX01000477">
    <property type="protein sequence ID" value="OLP96172.1"/>
    <property type="molecule type" value="Genomic_DNA"/>
</dbReference>
<protein>
    <submittedName>
        <fullName evidence="2">Uncharacterized protein</fullName>
    </submittedName>
</protein>
<dbReference type="Proteomes" id="UP000186817">
    <property type="component" value="Unassembled WGS sequence"/>
</dbReference>
<comment type="caution">
    <text evidence="2">The sequence shown here is derived from an EMBL/GenBank/DDBJ whole genome shotgun (WGS) entry which is preliminary data.</text>
</comment>